<dbReference type="Proteomes" id="UP001208692">
    <property type="component" value="Unassembled WGS sequence"/>
</dbReference>
<keyword evidence="2" id="KW-1185">Reference proteome</keyword>
<gene>
    <name evidence="1" type="ORF">RCZ16_09110</name>
</gene>
<sequence length="514" mass="58430">MDYTSINNALYRPIFSGVSYDTYMPYSDCSSLRLGFGDTKFSIDKMKDTAIKYRHHTERLTEVFFNQKNINDLCKEIHRFLYHHLQYKLDGEKQKLRSPACSWASRKEGIDCKSYSIFASTILQNAGVSHYMRRIKQASNPNGFTHVYIVVPIDQKRFNLTKGYYTIDGTIPQFTELSYIEADNVFIFSGKTTKTIKGLGVVDQYDAFLSEESEKAKQYAEYVASLKAQNTAGIVDLIGGTAAAIAHCILGVGSVVGTALTAVTALVTTVIRFGSNPCSTAFYTADFIKENLKKEFLPTFKKIVASIQADIKNDTQALGIGDVNKILKEIDLGFAHYMHQYETHSGNDCSVQSLKSYMVFATKMHEIANEVIEGMKLALEKYFNVAVIEKKARTTERGWYFIVPSGVNPIEATYRELVVEGKEKKKGIYPYGDALSFDKWLEDNVIEISVKYGNAQGERYRSEMLPFKAKIEAIRQNLALPMITRMNLEDALRKQEYDIYLKYDKDYLYIRNHS</sequence>
<accession>A0ABQ4VLF8</accession>
<name>A0ABQ4VLF8_9FLAO</name>
<organism evidence="1 2">
    <name type="scientific">Capnocytophaga catalasegens</name>
    <dbReference type="NCBI Taxonomy" id="1004260"/>
    <lineage>
        <taxon>Bacteria</taxon>
        <taxon>Pseudomonadati</taxon>
        <taxon>Bacteroidota</taxon>
        <taxon>Flavobacteriia</taxon>
        <taxon>Flavobacteriales</taxon>
        <taxon>Flavobacteriaceae</taxon>
        <taxon>Capnocytophaga</taxon>
    </lineage>
</organism>
<protein>
    <submittedName>
        <fullName evidence="1">Uncharacterized protein</fullName>
    </submittedName>
</protein>
<evidence type="ECO:0000313" key="2">
    <source>
        <dbReference type="Proteomes" id="UP001208692"/>
    </source>
</evidence>
<comment type="caution">
    <text evidence="1">The sequence shown here is derived from an EMBL/GenBank/DDBJ whole genome shotgun (WGS) entry which is preliminary data.</text>
</comment>
<dbReference type="EMBL" id="BQKB01000013">
    <property type="protein sequence ID" value="GJM52594.1"/>
    <property type="molecule type" value="Genomic_DNA"/>
</dbReference>
<dbReference type="RefSeq" id="WP_264857569.1">
    <property type="nucleotide sequence ID" value="NZ_BQKB01000013.1"/>
</dbReference>
<evidence type="ECO:0000313" key="1">
    <source>
        <dbReference type="EMBL" id="GJM52594.1"/>
    </source>
</evidence>
<proteinExistence type="predicted"/>
<reference evidence="1 2" key="1">
    <citation type="submission" date="2021-11" db="EMBL/GenBank/DDBJ databases">
        <title>Draft genome sequence of Capnocytophaga sp. strain KC07075 isolated from cat oral cavity.</title>
        <authorList>
            <person name="Suzuki M."/>
            <person name="Imaoka K."/>
            <person name="Kimura M."/>
            <person name="Morikawa S."/>
            <person name="Maeda K."/>
        </authorList>
    </citation>
    <scope>NUCLEOTIDE SEQUENCE [LARGE SCALE GENOMIC DNA]</scope>
    <source>
        <strain evidence="1 2">KC07079</strain>
    </source>
</reference>